<dbReference type="CDD" id="cd02984">
    <property type="entry name" value="TRX_PICOT"/>
    <property type="match status" value="1"/>
</dbReference>
<dbReference type="Pfam" id="PF00085">
    <property type="entry name" value="Thioredoxin"/>
    <property type="match status" value="1"/>
</dbReference>
<accession>A0A9W7Y1A9</accession>
<dbReference type="FunFam" id="3.40.30.10:FF:000012">
    <property type="entry name" value="Monothiol glutaredoxin"/>
    <property type="match status" value="1"/>
</dbReference>
<evidence type="ECO:0000256" key="2">
    <source>
        <dbReference type="ARBA" id="ARBA00022723"/>
    </source>
</evidence>
<evidence type="ECO:0000256" key="3">
    <source>
        <dbReference type="ARBA" id="ARBA00023004"/>
    </source>
</evidence>
<dbReference type="Pfam" id="PF00462">
    <property type="entry name" value="Glutaredoxin"/>
    <property type="match status" value="1"/>
</dbReference>
<dbReference type="SUPFAM" id="SSF52833">
    <property type="entry name" value="Thioredoxin-like"/>
    <property type="match status" value="2"/>
</dbReference>
<dbReference type="CDD" id="cd03028">
    <property type="entry name" value="GRX_PICOT_like"/>
    <property type="match status" value="1"/>
</dbReference>
<dbReference type="PANTHER" id="PTHR10293:SF73">
    <property type="entry name" value="GLUTAREDOXIN-3"/>
    <property type="match status" value="1"/>
</dbReference>
<reference evidence="7" key="1">
    <citation type="submission" date="2022-07" db="EMBL/GenBank/DDBJ databases">
        <title>Phylogenomic reconstructions and comparative analyses of Kickxellomycotina fungi.</title>
        <authorList>
            <person name="Reynolds N.K."/>
            <person name="Stajich J.E."/>
            <person name="Barry K."/>
            <person name="Grigoriev I.V."/>
            <person name="Crous P."/>
            <person name="Smith M.E."/>
        </authorList>
    </citation>
    <scope>NUCLEOTIDE SEQUENCE</scope>
    <source>
        <strain evidence="7">NBRC 32514</strain>
    </source>
</reference>
<dbReference type="InterPro" id="IPR036249">
    <property type="entry name" value="Thioredoxin-like_sf"/>
</dbReference>
<organism evidence="7 8">
    <name type="scientific">Coemansia erecta</name>
    <dbReference type="NCBI Taxonomy" id="147472"/>
    <lineage>
        <taxon>Eukaryota</taxon>
        <taxon>Fungi</taxon>
        <taxon>Fungi incertae sedis</taxon>
        <taxon>Zoopagomycota</taxon>
        <taxon>Kickxellomycotina</taxon>
        <taxon>Kickxellomycetes</taxon>
        <taxon>Kickxellales</taxon>
        <taxon>Kickxellaceae</taxon>
        <taxon>Coemansia</taxon>
    </lineage>
</organism>
<dbReference type="NCBIfam" id="TIGR00365">
    <property type="entry name" value="Grx4 family monothiol glutaredoxin"/>
    <property type="match status" value="1"/>
</dbReference>
<dbReference type="GO" id="GO:0006879">
    <property type="term" value="P:intracellular iron ion homeostasis"/>
    <property type="evidence" value="ECO:0007669"/>
    <property type="project" value="TreeGrafter"/>
</dbReference>
<evidence type="ECO:0000313" key="8">
    <source>
        <dbReference type="Proteomes" id="UP001149813"/>
    </source>
</evidence>
<dbReference type="AlphaFoldDB" id="A0A9W7Y1A9"/>
<proteinExistence type="inferred from homology"/>
<comment type="caution">
    <text evidence="7">The sequence shown here is derived from an EMBL/GenBank/DDBJ whole genome shotgun (WGS) entry which is preliminary data.</text>
</comment>
<comment type="similarity">
    <text evidence="1">Belongs to the glutaredoxin family. Monothiol subfamily.</text>
</comment>
<dbReference type="GO" id="GO:0046872">
    <property type="term" value="F:metal ion binding"/>
    <property type="evidence" value="ECO:0007669"/>
    <property type="project" value="UniProtKB-KW"/>
</dbReference>
<dbReference type="GO" id="GO:0005634">
    <property type="term" value="C:nucleus"/>
    <property type="evidence" value="ECO:0007669"/>
    <property type="project" value="TreeGrafter"/>
</dbReference>
<evidence type="ECO:0000256" key="5">
    <source>
        <dbReference type="ARBA" id="ARBA00055846"/>
    </source>
</evidence>
<feature type="domain" description="Thioredoxin" evidence="6">
    <location>
        <begin position="1"/>
        <end position="110"/>
    </location>
</feature>
<dbReference type="Gene3D" id="3.40.30.10">
    <property type="entry name" value="Glutaredoxin"/>
    <property type="match status" value="2"/>
</dbReference>
<keyword evidence="4" id="KW-0411">Iron-sulfur</keyword>
<evidence type="ECO:0000259" key="6">
    <source>
        <dbReference type="PROSITE" id="PS51352"/>
    </source>
</evidence>
<protein>
    <submittedName>
        <fullName evidence="7">Glutaredoxin</fullName>
    </submittedName>
</protein>
<evidence type="ECO:0000313" key="7">
    <source>
        <dbReference type="EMBL" id="KAJ1722840.1"/>
    </source>
</evidence>
<dbReference type="Proteomes" id="UP001149813">
    <property type="component" value="Unassembled WGS sequence"/>
</dbReference>
<keyword evidence="3" id="KW-0408">Iron</keyword>
<dbReference type="InterPro" id="IPR013766">
    <property type="entry name" value="Thioredoxin_domain"/>
</dbReference>
<dbReference type="GO" id="GO:0015036">
    <property type="term" value="F:disulfide oxidoreductase activity"/>
    <property type="evidence" value="ECO:0007669"/>
    <property type="project" value="UniProtKB-ARBA"/>
</dbReference>
<dbReference type="PANTHER" id="PTHR10293">
    <property type="entry name" value="GLUTAREDOXIN FAMILY MEMBER"/>
    <property type="match status" value="1"/>
</dbReference>
<dbReference type="GO" id="GO:0005829">
    <property type="term" value="C:cytosol"/>
    <property type="evidence" value="ECO:0007669"/>
    <property type="project" value="TreeGrafter"/>
</dbReference>
<keyword evidence="8" id="KW-1185">Reference proteome</keyword>
<comment type="function">
    <text evidence="5">Monothiol glutaredoxin involved in the biogenesis of iron-sulfur clusters. Binds one iron-sulfur cluster per dimer. The iron-sulfur cluster is bound between subunits, and is complexed by a bound glutathione and a cysteine residue from each subunit.</text>
</comment>
<dbReference type="InterPro" id="IPR033658">
    <property type="entry name" value="GRX_PICOT-like"/>
</dbReference>
<dbReference type="GO" id="GO:0051536">
    <property type="term" value="F:iron-sulfur cluster binding"/>
    <property type="evidence" value="ECO:0007669"/>
    <property type="project" value="UniProtKB-KW"/>
</dbReference>
<keyword evidence="2" id="KW-0479">Metal-binding</keyword>
<evidence type="ECO:0000256" key="1">
    <source>
        <dbReference type="ARBA" id="ARBA00009630"/>
    </source>
</evidence>
<dbReference type="FunFam" id="3.40.30.10:FF:000092">
    <property type="entry name" value="Monothiol glutaredoxin"/>
    <property type="match status" value="1"/>
</dbReference>
<dbReference type="InterPro" id="IPR004480">
    <property type="entry name" value="Monothiol_GRX-rel"/>
</dbReference>
<dbReference type="PROSITE" id="PS51352">
    <property type="entry name" value="THIOREDOXIN_2"/>
    <property type="match status" value="1"/>
</dbReference>
<dbReference type="InterPro" id="IPR002109">
    <property type="entry name" value="Glutaredoxin"/>
</dbReference>
<sequence>MSASKNIVQIKEEKELRSTLEETSQAAVLYFWASWAEQCKQVESVVDDLATKYSKTQFFKIEAEEFEEISDAYEINAVPTVIIAKKAKILARVEGANVAEVVSQVASNCGAANGVGGKQPSADTKPEFKQDLNTRLKGLIERAPVMVFIKGTAAQPRCGFSRKIVGMLNEQNIKYGFFDILTDEQVRQGLKEYSDWPTYPQLYIKGELVGGVDIVSEMIASGELTEMIPEGSLAK</sequence>
<dbReference type="OrthoDB" id="415696at2759"/>
<evidence type="ECO:0000256" key="4">
    <source>
        <dbReference type="ARBA" id="ARBA00023014"/>
    </source>
</evidence>
<gene>
    <name evidence="7" type="primary">GRX3</name>
    <name evidence="7" type="ORF">LPJ53_002759</name>
</gene>
<name>A0A9W7Y1A9_9FUNG</name>
<dbReference type="EMBL" id="JANBOJ010000092">
    <property type="protein sequence ID" value="KAJ1722840.1"/>
    <property type="molecule type" value="Genomic_DNA"/>
</dbReference>
<dbReference type="PROSITE" id="PS51354">
    <property type="entry name" value="GLUTAREDOXIN_2"/>
    <property type="match status" value="1"/>
</dbReference>